<dbReference type="PANTHER" id="PTHR11388:SF157">
    <property type="entry name" value="SOLUTE CARRIER ORGANIC ANION TRANSPORTER FAMILY MEMBER 2A1-LIKE"/>
    <property type="match status" value="1"/>
</dbReference>
<dbReference type="Gene3D" id="1.20.1250.20">
    <property type="entry name" value="MFS general substrate transporter like domains"/>
    <property type="match status" value="1"/>
</dbReference>
<dbReference type="Pfam" id="PF03137">
    <property type="entry name" value="OATP"/>
    <property type="match status" value="2"/>
</dbReference>
<keyword evidence="5 8" id="KW-1133">Transmembrane helix</keyword>
<feature type="transmembrane region" description="Helical" evidence="8">
    <location>
        <begin position="432"/>
        <end position="457"/>
    </location>
</feature>
<feature type="transmembrane region" description="Helical" evidence="8">
    <location>
        <begin position="215"/>
        <end position="237"/>
    </location>
</feature>
<evidence type="ECO:0000256" key="3">
    <source>
        <dbReference type="ARBA" id="ARBA00022475"/>
    </source>
</evidence>
<dbReference type="OrthoDB" id="6099649at2759"/>
<dbReference type="GO" id="GO:0015347">
    <property type="term" value="F:sodium-independent organic anion transmembrane transporter activity"/>
    <property type="evidence" value="ECO:0007669"/>
    <property type="project" value="TreeGrafter"/>
</dbReference>
<dbReference type="EnsemblMetazoa" id="BGLB022355-RA">
    <property type="protein sequence ID" value="BGLB022355-PA"/>
    <property type="gene ID" value="BGLB022355"/>
</dbReference>
<gene>
    <name evidence="10" type="primary">106062155</name>
</gene>
<dbReference type="Proteomes" id="UP000076420">
    <property type="component" value="Unassembled WGS sequence"/>
</dbReference>
<evidence type="ECO:0000256" key="8">
    <source>
        <dbReference type="SAM" id="Phobius"/>
    </source>
</evidence>
<dbReference type="InterPro" id="IPR004156">
    <property type="entry name" value="OATP"/>
</dbReference>
<evidence type="ECO:0000313" key="10">
    <source>
        <dbReference type="EnsemblMetazoa" id="BGLB022355-PA"/>
    </source>
</evidence>
<comment type="similarity">
    <text evidence="2">Belongs to the organo anion transporter (TC 2.A.60) family.</text>
</comment>
<dbReference type="GO" id="GO:0043252">
    <property type="term" value="P:sodium-independent organic anion transport"/>
    <property type="evidence" value="ECO:0007669"/>
    <property type="project" value="TreeGrafter"/>
</dbReference>
<evidence type="ECO:0000259" key="9">
    <source>
        <dbReference type="PROSITE" id="PS51465"/>
    </source>
</evidence>
<feature type="transmembrane region" description="Helical" evidence="8">
    <location>
        <begin position="57"/>
        <end position="80"/>
    </location>
</feature>
<evidence type="ECO:0000256" key="2">
    <source>
        <dbReference type="ARBA" id="ARBA00009657"/>
    </source>
</evidence>
<dbReference type="GO" id="GO:0016323">
    <property type="term" value="C:basolateral plasma membrane"/>
    <property type="evidence" value="ECO:0007669"/>
    <property type="project" value="TreeGrafter"/>
</dbReference>
<sequence>MDDNVIEKSKMSIYMGIRQLFSSLAQPLGTEINGVLTEIPIDLKKTEMDATDSRFVAAWWLAFLIFGAGTALTSFPLMLFPKRLISKKKQKQALDKAVITFAGGHLTEEKNTEVPNEPEKKIAPVPSRHHSLANLKEPRNSLDLPRKASLASVGISGSRRPSLLFPPLDGPTERKVSITGDIVFDQPIKLNTTASGKQRALVELLKDFPKALYRLFRLPIFILILADVAIISIPYNGIAMFRNTYMANEYNIRMSEVSYASGVSTAIGQISGTLTSTWLASRVRTKEGYVWIMMASYVLQTCLNPFYIVFGCDNESVYGAQGSIGVQVNTSSLCDCASSKQLLSCGSDGNNYLSPCYAGCSTPQGKNFLECNLLQNSTSGSKMVTPGLCPTDCQTNFMVYVVLHGVQSLVEGASSIPRNLLTLRLVDARDRAFAMSFLMFFYNIISIPSPNLFGSIIDGSCLIWDGEFCTLYDREKIRYLLAGVDIGINVAIMITLSLNILLFRLENRKRLKLEQSAQLQEQEGVNIEIVITKETEKL</sequence>
<keyword evidence="6 8" id="KW-0472">Membrane</keyword>
<dbReference type="KEGG" id="bgt:106062155"/>
<dbReference type="InterPro" id="IPR002350">
    <property type="entry name" value="Kazal_dom"/>
</dbReference>
<feature type="domain" description="Kazal-like" evidence="9">
    <location>
        <begin position="324"/>
        <end position="373"/>
    </location>
</feature>
<feature type="transmembrane region" description="Helical" evidence="8">
    <location>
        <begin position="477"/>
        <end position="503"/>
    </location>
</feature>
<evidence type="ECO:0000256" key="7">
    <source>
        <dbReference type="ARBA" id="ARBA00023157"/>
    </source>
</evidence>
<dbReference type="VEuPathDB" id="VectorBase:BGLAX_035059"/>
<keyword evidence="3" id="KW-1003">Cell membrane</keyword>
<comment type="subcellular location">
    <subcellularLocation>
        <location evidence="1">Cell membrane</location>
        <topology evidence="1">Multi-pass membrane protein</topology>
    </subcellularLocation>
</comment>
<organism evidence="10 11">
    <name type="scientific">Biomphalaria glabrata</name>
    <name type="common">Bloodfluke planorb</name>
    <name type="synonym">Freshwater snail</name>
    <dbReference type="NCBI Taxonomy" id="6526"/>
    <lineage>
        <taxon>Eukaryota</taxon>
        <taxon>Metazoa</taxon>
        <taxon>Spiralia</taxon>
        <taxon>Lophotrochozoa</taxon>
        <taxon>Mollusca</taxon>
        <taxon>Gastropoda</taxon>
        <taxon>Heterobranchia</taxon>
        <taxon>Euthyneura</taxon>
        <taxon>Panpulmonata</taxon>
        <taxon>Hygrophila</taxon>
        <taxon>Lymnaeoidea</taxon>
        <taxon>Planorbidae</taxon>
        <taxon>Biomphalaria</taxon>
    </lineage>
</organism>
<dbReference type="SUPFAM" id="SSF103473">
    <property type="entry name" value="MFS general substrate transporter"/>
    <property type="match status" value="1"/>
</dbReference>
<feature type="transmembrane region" description="Helical" evidence="8">
    <location>
        <begin position="257"/>
        <end position="280"/>
    </location>
</feature>
<dbReference type="PANTHER" id="PTHR11388">
    <property type="entry name" value="ORGANIC ANION TRANSPORTER"/>
    <property type="match status" value="1"/>
</dbReference>
<protein>
    <recommendedName>
        <fullName evidence="9">Kazal-like domain-containing protein</fullName>
    </recommendedName>
</protein>
<evidence type="ECO:0000256" key="4">
    <source>
        <dbReference type="ARBA" id="ARBA00022692"/>
    </source>
</evidence>
<reference evidence="10" key="1">
    <citation type="submission" date="2020-05" db="UniProtKB">
        <authorList>
            <consortium name="EnsemblMetazoa"/>
        </authorList>
    </citation>
    <scope>IDENTIFICATION</scope>
    <source>
        <strain evidence="10">BB02</strain>
    </source>
</reference>
<evidence type="ECO:0000256" key="5">
    <source>
        <dbReference type="ARBA" id="ARBA00022989"/>
    </source>
</evidence>
<keyword evidence="7" id="KW-1015">Disulfide bond</keyword>
<dbReference type="PROSITE" id="PS51465">
    <property type="entry name" value="KAZAL_2"/>
    <property type="match status" value="1"/>
</dbReference>
<evidence type="ECO:0000256" key="1">
    <source>
        <dbReference type="ARBA" id="ARBA00004651"/>
    </source>
</evidence>
<proteinExistence type="inferred from homology"/>
<dbReference type="AlphaFoldDB" id="A0A2C9KQ95"/>
<dbReference type="InterPro" id="IPR036259">
    <property type="entry name" value="MFS_trans_sf"/>
</dbReference>
<evidence type="ECO:0000256" key="6">
    <source>
        <dbReference type="ARBA" id="ARBA00023136"/>
    </source>
</evidence>
<name>A0A2C9KQ95_BIOGL</name>
<evidence type="ECO:0000313" key="11">
    <source>
        <dbReference type="Proteomes" id="UP000076420"/>
    </source>
</evidence>
<accession>A0A2C9KQ95</accession>
<dbReference type="VEuPathDB" id="VectorBase:BGLB022355"/>
<keyword evidence="4 8" id="KW-0812">Transmembrane</keyword>